<dbReference type="STRING" id="6573.A0A210PNT3"/>
<dbReference type="InterPro" id="IPR029034">
    <property type="entry name" value="Cystine-knot_cytokine"/>
</dbReference>
<feature type="signal peptide" evidence="8">
    <location>
        <begin position="1"/>
        <end position="24"/>
    </location>
</feature>
<evidence type="ECO:0000256" key="2">
    <source>
        <dbReference type="ARBA" id="ARBA00006656"/>
    </source>
</evidence>
<keyword evidence="8" id="KW-0732">Signal</keyword>
<dbReference type="PANTHER" id="PTHR11848">
    <property type="entry name" value="TGF-BETA FAMILY"/>
    <property type="match status" value="1"/>
</dbReference>
<name>A0A210PNT3_MIZYE</name>
<reference evidence="10 11" key="1">
    <citation type="journal article" date="2017" name="Nat. Ecol. Evol.">
        <title>Scallop genome provides insights into evolution of bilaterian karyotype and development.</title>
        <authorList>
            <person name="Wang S."/>
            <person name="Zhang J."/>
            <person name="Jiao W."/>
            <person name="Li J."/>
            <person name="Xun X."/>
            <person name="Sun Y."/>
            <person name="Guo X."/>
            <person name="Huan P."/>
            <person name="Dong B."/>
            <person name="Zhang L."/>
            <person name="Hu X."/>
            <person name="Sun X."/>
            <person name="Wang J."/>
            <person name="Zhao C."/>
            <person name="Wang Y."/>
            <person name="Wang D."/>
            <person name="Huang X."/>
            <person name="Wang R."/>
            <person name="Lv J."/>
            <person name="Li Y."/>
            <person name="Zhang Z."/>
            <person name="Liu B."/>
            <person name="Lu W."/>
            <person name="Hui Y."/>
            <person name="Liang J."/>
            <person name="Zhou Z."/>
            <person name="Hou R."/>
            <person name="Li X."/>
            <person name="Liu Y."/>
            <person name="Li H."/>
            <person name="Ning X."/>
            <person name="Lin Y."/>
            <person name="Zhao L."/>
            <person name="Xing Q."/>
            <person name="Dou J."/>
            <person name="Li Y."/>
            <person name="Mao J."/>
            <person name="Guo H."/>
            <person name="Dou H."/>
            <person name="Li T."/>
            <person name="Mu C."/>
            <person name="Jiang W."/>
            <person name="Fu Q."/>
            <person name="Fu X."/>
            <person name="Miao Y."/>
            <person name="Liu J."/>
            <person name="Yu Q."/>
            <person name="Li R."/>
            <person name="Liao H."/>
            <person name="Li X."/>
            <person name="Kong Y."/>
            <person name="Jiang Z."/>
            <person name="Chourrout D."/>
            <person name="Li R."/>
            <person name="Bao Z."/>
        </authorList>
    </citation>
    <scope>NUCLEOTIDE SEQUENCE [LARGE SCALE GENOMIC DNA]</scope>
    <source>
        <strain evidence="10 11">PY_sf001</strain>
    </source>
</reference>
<keyword evidence="11" id="KW-1185">Reference proteome</keyword>
<dbReference type="GO" id="GO:0008083">
    <property type="term" value="F:growth factor activity"/>
    <property type="evidence" value="ECO:0007669"/>
    <property type="project" value="UniProtKB-KW"/>
</dbReference>
<feature type="chain" id="PRO_5013165863" evidence="8">
    <location>
        <begin position="25"/>
        <end position="351"/>
    </location>
</feature>
<feature type="domain" description="TGF-beta family profile" evidence="9">
    <location>
        <begin position="226"/>
        <end position="351"/>
    </location>
</feature>
<dbReference type="Proteomes" id="UP000242188">
    <property type="component" value="Unassembled WGS sequence"/>
</dbReference>
<accession>A0A210PNT3</accession>
<dbReference type="InterPro" id="IPR015615">
    <property type="entry name" value="TGF-beta-rel"/>
</dbReference>
<dbReference type="PROSITE" id="PS00250">
    <property type="entry name" value="TGF_BETA_1"/>
    <property type="match status" value="1"/>
</dbReference>
<comment type="subcellular location">
    <subcellularLocation>
        <location evidence="1">Secreted</location>
    </subcellularLocation>
</comment>
<evidence type="ECO:0000256" key="5">
    <source>
        <dbReference type="ARBA" id="ARBA00023157"/>
    </source>
</evidence>
<feature type="compositionally biased region" description="Polar residues" evidence="7">
    <location>
        <begin position="232"/>
        <end position="242"/>
    </location>
</feature>
<dbReference type="SMART" id="SM00204">
    <property type="entry name" value="TGFB"/>
    <property type="match status" value="1"/>
</dbReference>
<proteinExistence type="inferred from homology"/>
<evidence type="ECO:0000256" key="6">
    <source>
        <dbReference type="RuleBase" id="RU000354"/>
    </source>
</evidence>
<dbReference type="AlphaFoldDB" id="A0A210PNT3"/>
<evidence type="ECO:0000256" key="8">
    <source>
        <dbReference type="SAM" id="SignalP"/>
    </source>
</evidence>
<dbReference type="PROSITE" id="PS51362">
    <property type="entry name" value="TGF_BETA_2"/>
    <property type="match status" value="1"/>
</dbReference>
<feature type="region of interest" description="Disordered" evidence="7">
    <location>
        <begin position="220"/>
        <end position="242"/>
    </location>
</feature>
<sequence length="351" mass="40200">MASLRELFMNVYLVVIIVDNGVRCNPISSEHQSNEQDFIRQSLGTDESASSNLNRQLTQYELDMYEIMRRQDSDLTRRTTDESFQHQPAREAIHFLRPQFGNFGRRLYFNLSSIPTNVNITHAEVVFTSPNSATQISGITIPDHDPTSVVLHGSSTTSGYKIDVSEILQTETISHQPNMEVNVQLRHQTDFRLRSHDRRVQRLEPMLSVFENIDTEPFLRTNNPTRARRSSESTNAHTSTESETCHLQPWTLDFSEIGLNSVRYPTTYEANICVGNCNRPFSSSLMNSTHYAYLKNLYHFVTNYTMTDSVPSACCTPATYGPLSVIYLEKRNDLYVIERIENMRVTSCGCR</sequence>
<comment type="similarity">
    <text evidence="2 6">Belongs to the TGF-beta family.</text>
</comment>
<dbReference type="GO" id="GO:0005615">
    <property type="term" value="C:extracellular space"/>
    <property type="evidence" value="ECO:0007669"/>
    <property type="project" value="TreeGrafter"/>
</dbReference>
<organism evidence="10 11">
    <name type="scientific">Mizuhopecten yessoensis</name>
    <name type="common">Japanese scallop</name>
    <name type="synonym">Patinopecten yessoensis</name>
    <dbReference type="NCBI Taxonomy" id="6573"/>
    <lineage>
        <taxon>Eukaryota</taxon>
        <taxon>Metazoa</taxon>
        <taxon>Spiralia</taxon>
        <taxon>Lophotrochozoa</taxon>
        <taxon>Mollusca</taxon>
        <taxon>Bivalvia</taxon>
        <taxon>Autobranchia</taxon>
        <taxon>Pteriomorphia</taxon>
        <taxon>Pectinida</taxon>
        <taxon>Pectinoidea</taxon>
        <taxon>Pectinidae</taxon>
        <taxon>Mizuhopecten</taxon>
    </lineage>
</organism>
<dbReference type="EMBL" id="NEDP02005572">
    <property type="protein sequence ID" value="OWF38128.1"/>
    <property type="molecule type" value="Genomic_DNA"/>
</dbReference>
<evidence type="ECO:0000256" key="1">
    <source>
        <dbReference type="ARBA" id="ARBA00004613"/>
    </source>
</evidence>
<protein>
    <submittedName>
        <fullName evidence="10">Bone morphogenetic protein 4</fullName>
    </submittedName>
</protein>
<keyword evidence="3" id="KW-0964">Secreted</keyword>
<comment type="caution">
    <text evidence="10">The sequence shown here is derived from an EMBL/GenBank/DDBJ whole genome shotgun (WGS) entry which is preliminary data.</text>
</comment>
<evidence type="ECO:0000259" key="9">
    <source>
        <dbReference type="PROSITE" id="PS51362"/>
    </source>
</evidence>
<evidence type="ECO:0000313" key="10">
    <source>
        <dbReference type="EMBL" id="OWF38128.1"/>
    </source>
</evidence>
<dbReference type="InterPro" id="IPR017948">
    <property type="entry name" value="TGFb_CS"/>
</dbReference>
<evidence type="ECO:0000256" key="7">
    <source>
        <dbReference type="SAM" id="MobiDB-lite"/>
    </source>
</evidence>
<dbReference type="GO" id="GO:0005125">
    <property type="term" value="F:cytokine activity"/>
    <property type="evidence" value="ECO:0007669"/>
    <property type="project" value="TreeGrafter"/>
</dbReference>
<dbReference type="Gene3D" id="2.10.90.10">
    <property type="entry name" value="Cystine-knot cytokines"/>
    <property type="match status" value="1"/>
</dbReference>
<dbReference type="Pfam" id="PF00019">
    <property type="entry name" value="TGF_beta"/>
    <property type="match status" value="1"/>
</dbReference>
<gene>
    <name evidence="10" type="ORF">KP79_PYT08844</name>
</gene>
<evidence type="ECO:0000256" key="4">
    <source>
        <dbReference type="ARBA" id="ARBA00023030"/>
    </source>
</evidence>
<dbReference type="InterPro" id="IPR001839">
    <property type="entry name" value="TGF-b_C"/>
</dbReference>
<keyword evidence="5" id="KW-1015">Disulfide bond</keyword>
<dbReference type="OrthoDB" id="5987191at2759"/>
<keyword evidence="4 6" id="KW-0339">Growth factor</keyword>
<evidence type="ECO:0000256" key="3">
    <source>
        <dbReference type="ARBA" id="ARBA00022525"/>
    </source>
</evidence>
<dbReference type="SUPFAM" id="SSF57501">
    <property type="entry name" value="Cystine-knot cytokines"/>
    <property type="match status" value="1"/>
</dbReference>
<evidence type="ECO:0000313" key="11">
    <source>
        <dbReference type="Proteomes" id="UP000242188"/>
    </source>
</evidence>
<dbReference type="CDD" id="cd13756">
    <property type="entry name" value="TGF_beta_BMPs_GDFs"/>
    <property type="match status" value="1"/>
</dbReference>